<dbReference type="GO" id="GO:0030705">
    <property type="term" value="P:cytoskeleton-dependent intracellular transport"/>
    <property type="evidence" value="ECO:0007669"/>
    <property type="project" value="InterPro"/>
</dbReference>
<sequence length="1527" mass="176146">HLYTPSAALGSLGCRLLELTSYGIIREVMVLNPMATVQRTNKKVNNDPSLRIQNLSILIGQIKAYYQESLQQLVMMPLPNVLVIGRNPLSEQGLEEVQKLLLLLLGCAVQCERKEEYIERIQTLDFDTKAAIAAHIQEVTHNQEKVVDLQWLEGGELPTEDLDGLTRSLAFHLKRLVDERDTQFETIVDLTQERDFVQLSPLVPGPGMSPGGDSPSMRRTESRQHLSVELADAKAKIRRLRQELEEKSEQLMDTRQELDNMETELKRLQQESYQLLSDARSARAYRDELDALREKAVRVDKLESEVVRYKERLHDIDFYKARVEELKEDNQVLLETKTMLEEQLEGNRSRSDKLHLLEKESLQLKSKIHDLETERDMDRKRVEELLEENLVLEMAQKQSMDESLHLGWELEQLSKTPDPMEAPQKSLGEEVNEQTSSRLLKLEKDNQSLQKTVEELRGAADNVIKRVCVCAQLEQLKSELAADRETLLSSESLSTDLMKEKALLEKTLETLRENSETQLKGMEQENQHLGQMLSALRQRCQVGAEARAKDVETENRTLHESICETSAKLNKIESERKQLRKELELVKEKGERVEEVEFQLQKLERANESLQKKVTGLSNTCEKVSSLEKENGELEAEGRRLRKKLDGLSSMAFQLEAAEQESLQLEQENLELRRSGARAAQLEVENRELESERSQMKRSLEMLKASSKKTERLEVSYQGLDTENQRLQKAMENSSKKIQQLEAELQEVETENQTLQRSLEELKISGKRLEQLEQENKSLEQESSQLEKDKKHLEKEIKRLRQQAEIRDSKLDDSSQRLTCLEKENRSMGKEMIFFRDSCTRVRDLEKENKELVKQSSIDKRTLVTLREELVSEKLRTQQMNNDLEKLTHELEKIGLNKERLLHDEQSSDDRLLESRLETTLNSSLEIKEEKIAALEARLQESSNLNQQLRQELKTVKKNYEALRQREEEERMTVQNSPPRGGEEAQSASRWEKESHDATRELLKVKDRLIEIERNNATLQAEKAALRSQLKQLDTQSSNLQAQIVAVQRQTASLQENNTALQTQNAKLQVENSTLGSRGAALLAQNSQLQGQQSSVEGEREGALRDREELRCAHELLLRDHDKLAALHERQAAEYEALITKHGALKGHHKGLEAQHRELEDRCYMQRKGELEELEKTLKEKQEKMASENQSHQDMASQFKLLKEENDRLNTTYRQLFRENETLTMDHKSTKSQLNSSKLEHARLEAEFSRLREQHQQLDISSTKLTNQCELLGQLKDNLEEENRHLLDQIHTLMLQNRTLLEQTMESKDLFHVEQRQYIDKLNELRRQKEKLEEKIMDQYKFYDPSPPRSRRGNWITLKMRKLIKPKSQRERMRTLALTPSRSEYGPDGFLPPDSQDSSSIGSGSNSLDDTLAPALHRRSSTLKRLPFMRNRSKDKDKAKAVYRRSMSMNDLLQTMAVAGGPGGQWTCSSEYLEGPEHAGDADTPSANGRGRQRMKELAFSTDAIDCATLSLPINGRVKQRLRATGQ</sequence>
<dbReference type="InterPro" id="IPR043936">
    <property type="entry name" value="HOOK_N"/>
</dbReference>
<evidence type="ECO:0000256" key="3">
    <source>
        <dbReference type="ARBA" id="ARBA00023054"/>
    </source>
</evidence>
<dbReference type="GO" id="GO:0005813">
    <property type="term" value="C:centrosome"/>
    <property type="evidence" value="ECO:0007669"/>
    <property type="project" value="TreeGrafter"/>
</dbReference>
<dbReference type="Pfam" id="PF19047">
    <property type="entry name" value="HOOK_N"/>
    <property type="match status" value="1"/>
</dbReference>
<dbReference type="Proteomes" id="UP000694546">
    <property type="component" value="Chromosome 15"/>
</dbReference>
<gene>
    <name evidence="7" type="primary">ccdc88ab</name>
</gene>
<dbReference type="InterPro" id="IPR036872">
    <property type="entry name" value="CH_dom_sf"/>
</dbReference>
<evidence type="ECO:0000256" key="4">
    <source>
        <dbReference type="SAM" id="Coils"/>
    </source>
</evidence>
<protein>
    <recommendedName>
        <fullName evidence="6">HOOK N-terminal domain-containing protein</fullName>
    </recommendedName>
</protein>
<feature type="coiled-coil region" evidence="4">
    <location>
        <begin position="1164"/>
        <end position="1342"/>
    </location>
</feature>
<dbReference type="GeneTree" id="ENSGT00940000155559"/>
<feature type="coiled-coil region" evidence="4">
    <location>
        <begin position="494"/>
        <end position="539"/>
    </location>
</feature>
<reference evidence="7" key="1">
    <citation type="submission" date="2025-08" db="UniProtKB">
        <authorList>
            <consortium name="Ensembl"/>
        </authorList>
    </citation>
    <scope>IDENTIFICATION</scope>
</reference>
<reference evidence="7" key="2">
    <citation type="submission" date="2025-09" db="UniProtKB">
        <authorList>
            <consortium name="Ensembl"/>
        </authorList>
    </citation>
    <scope>IDENTIFICATION</scope>
</reference>
<feature type="coiled-coil region" evidence="4">
    <location>
        <begin position="1002"/>
        <end position="1071"/>
    </location>
</feature>
<feature type="compositionally biased region" description="Low complexity" evidence="5">
    <location>
        <begin position="1394"/>
        <end position="1410"/>
    </location>
</feature>
<feature type="region of interest" description="Disordered" evidence="5">
    <location>
        <begin position="200"/>
        <end position="219"/>
    </location>
</feature>
<evidence type="ECO:0000256" key="1">
    <source>
        <dbReference type="ARBA" id="ARBA00004496"/>
    </source>
</evidence>
<feature type="region of interest" description="Disordered" evidence="5">
    <location>
        <begin position="1367"/>
        <end position="1439"/>
    </location>
</feature>
<comment type="subcellular location">
    <subcellularLocation>
        <location evidence="1">Cytoplasm</location>
    </subcellularLocation>
</comment>
<evidence type="ECO:0000313" key="7">
    <source>
        <dbReference type="Ensembl" id="ENSGMOP00000039350.1"/>
    </source>
</evidence>
<keyword evidence="2" id="KW-0963">Cytoplasm</keyword>
<organism evidence="7 8">
    <name type="scientific">Gadus morhua</name>
    <name type="common">Atlantic cod</name>
    <dbReference type="NCBI Taxonomy" id="8049"/>
    <lineage>
        <taxon>Eukaryota</taxon>
        <taxon>Metazoa</taxon>
        <taxon>Chordata</taxon>
        <taxon>Craniata</taxon>
        <taxon>Vertebrata</taxon>
        <taxon>Euteleostomi</taxon>
        <taxon>Actinopterygii</taxon>
        <taxon>Neopterygii</taxon>
        <taxon>Teleostei</taxon>
        <taxon>Neoteleostei</taxon>
        <taxon>Acanthomorphata</taxon>
        <taxon>Zeiogadaria</taxon>
        <taxon>Gadariae</taxon>
        <taxon>Gadiformes</taxon>
        <taxon>Gadoidei</taxon>
        <taxon>Gadidae</taxon>
        <taxon>Gadus</taxon>
    </lineage>
</organism>
<evidence type="ECO:0000256" key="2">
    <source>
        <dbReference type="ARBA" id="ARBA00022490"/>
    </source>
</evidence>
<keyword evidence="8" id="KW-1185">Reference proteome</keyword>
<evidence type="ECO:0000256" key="5">
    <source>
        <dbReference type="SAM" id="MobiDB-lite"/>
    </source>
</evidence>
<dbReference type="GO" id="GO:0005737">
    <property type="term" value="C:cytoplasm"/>
    <property type="evidence" value="ECO:0007669"/>
    <property type="project" value="UniProtKB-SubCell"/>
</dbReference>
<dbReference type="Ensembl" id="ENSGMOT00000026227.1">
    <property type="protein sequence ID" value="ENSGMOP00000039350.1"/>
    <property type="gene ID" value="ENSGMOG00000002090.2"/>
</dbReference>
<dbReference type="SUPFAM" id="SSF116907">
    <property type="entry name" value="Hook domain"/>
    <property type="match status" value="1"/>
</dbReference>
<dbReference type="GO" id="GO:0051959">
    <property type="term" value="F:dynein light intermediate chain binding"/>
    <property type="evidence" value="ECO:0007669"/>
    <property type="project" value="TreeGrafter"/>
</dbReference>
<dbReference type="Gene3D" id="1.10.418.10">
    <property type="entry name" value="Calponin-like domain"/>
    <property type="match status" value="1"/>
</dbReference>
<name>A0A8C5B2Y0_GADMO</name>
<dbReference type="PANTHER" id="PTHR18947">
    <property type="entry name" value="HOOK PROTEINS"/>
    <property type="match status" value="1"/>
</dbReference>
<accession>A0A8C5B2Y0</accession>
<feature type="coiled-coil region" evidence="4">
    <location>
        <begin position="569"/>
        <end position="810"/>
    </location>
</feature>
<proteinExistence type="predicted"/>
<dbReference type="GO" id="GO:0008017">
    <property type="term" value="F:microtubule binding"/>
    <property type="evidence" value="ECO:0007669"/>
    <property type="project" value="TreeGrafter"/>
</dbReference>
<evidence type="ECO:0000259" key="6">
    <source>
        <dbReference type="Pfam" id="PF19047"/>
    </source>
</evidence>
<feature type="coiled-coil region" evidence="4">
    <location>
        <begin position="223"/>
        <end position="388"/>
    </location>
</feature>
<feature type="domain" description="HOOK N-terminal" evidence="6">
    <location>
        <begin position="38"/>
        <end position="138"/>
    </location>
</feature>
<dbReference type="GO" id="GO:0031122">
    <property type="term" value="P:cytoplasmic microtubule organization"/>
    <property type="evidence" value="ECO:0007669"/>
    <property type="project" value="TreeGrafter"/>
</dbReference>
<keyword evidence="3 4" id="KW-0175">Coiled coil</keyword>
<feature type="coiled-coil region" evidence="4">
    <location>
        <begin position="432"/>
        <end position="466"/>
    </location>
</feature>
<dbReference type="PANTHER" id="PTHR18947:SF30">
    <property type="entry name" value="GIRDIN"/>
    <property type="match status" value="1"/>
</dbReference>
<feature type="region of interest" description="Disordered" evidence="5">
    <location>
        <begin position="964"/>
        <end position="997"/>
    </location>
</feature>
<evidence type="ECO:0000313" key="8">
    <source>
        <dbReference type="Proteomes" id="UP000694546"/>
    </source>
</evidence>